<keyword evidence="11" id="KW-1185">Reference proteome</keyword>
<comment type="subcellular location">
    <subcellularLocation>
        <location evidence="1">Membrane</location>
        <topology evidence="1">Single-pass membrane protein</topology>
    </subcellularLocation>
</comment>
<keyword evidence="3" id="KW-0677">Repeat</keyword>
<evidence type="ECO:0000256" key="7">
    <source>
        <dbReference type="ARBA" id="ARBA00022989"/>
    </source>
</evidence>
<dbReference type="InterPro" id="IPR003812">
    <property type="entry name" value="Fido"/>
</dbReference>
<dbReference type="InterPro" id="IPR040198">
    <property type="entry name" value="Fido_containing"/>
</dbReference>
<dbReference type="Proteomes" id="UP000672097">
    <property type="component" value="Unassembled WGS sequence"/>
</dbReference>
<dbReference type="InterPro" id="IPR036390">
    <property type="entry name" value="WH_DNA-bd_sf"/>
</dbReference>
<keyword evidence="2" id="KW-0812">Transmembrane</keyword>
<sequence length="372" mass="42610">MTTSSRQDDIVRVLLDQYHELSRQTESEWVSATDVAEVLQVDRTTAFRALHDMTGDGLVEARGNTRNRRYRLDCNSEPFIRWELSQPPATRALSPYNPAVLQAYEPNVTRWLSPEQAKALLSIARADATTNDTSYRCVMNSLVIDLSYASSRLEDVRITWLDTKRLVELGERPEGMSEQEFLIVSNHKTAIQYICDHRADLDLSRPTLLEVHQRLSRSLLGNPADERRLRLAPVHVIESTYRPISVPQQLDEETTAFCEKAARIEDPFEQSLFTMAMISYLQPFMDGNKRTSRLCMNIPLLKHSLAPFTFTCVNRREYTFALLAFYERGRPEFLAKVFHDTYMRSAPRHNDLLSLLNEGGVLSTVEVAPPNL</sequence>
<dbReference type="InterPro" id="IPR036597">
    <property type="entry name" value="Fido-like_dom_sf"/>
</dbReference>
<keyword evidence="4" id="KW-0547">Nucleotide-binding</keyword>
<dbReference type="SUPFAM" id="SSF46785">
    <property type="entry name" value="Winged helix' DNA-binding domain"/>
    <property type="match status" value="1"/>
</dbReference>
<evidence type="ECO:0000256" key="1">
    <source>
        <dbReference type="ARBA" id="ARBA00004167"/>
    </source>
</evidence>
<feature type="domain" description="Fido" evidence="9">
    <location>
        <begin position="203"/>
        <end position="340"/>
    </location>
</feature>
<dbReference type="PANTHER" id="PTHR13504">
    <property type="entry name" value="FIDO DOMAIN-CONTAINING PROTEIN DDB_G0283145"/>
    <property type="match status" value="1"/>
</dbReference>
<evidence type="ECO:0000313" key="11">
    <source>
        <dbReference type="Proteomes" id="UP000672097"/>
    </source>
</evidence>
<evidence type="ECO:0000256" key="4">
    <source>
        <dbReference type="ARBA" id="ARBA00022741"/>
    </source>
</evidence>
<keyword evidence="6" id="KW-0067">ATP-binding</keyword>
<comment type="caution">
    <text evidence="10">The sequence shown here is derived from an EMBL/GenBank/DDBJ whole genome shotgun (WGS) entry which is preliminary data.</text>
</comment>
<dbReference type="Gene3D" id="1.10.10.10">
    <property type="entry name" value="Winged helix-like DNA-binding domain superfamily/Winged helix DNA-binding domain"/>
    <property type="match status" value="1"/>
</dbReference>
<dbReference type="RefSeq" id="WP_210811593.1">
    <property type="nucleotide sequence ID" value="NZ_JAGQDG010000011.1"/>
</dbReference>
<evidence type="ECO:0000256" key="2">
    <source>
        <dbReference type="ARBA" id="ARBA00022692"/>
    </source>
</evidence>
<reference evidence="10 11" key="1">
    <citation type="submission" date="2021-04" db="EMBL/GenBank/DDBJ databases">
        <title>The genome sequence of type strain Ideonella paludis KCTC 32238.</title>
        <authorList>
            <person name="Liu Y."/>
        </authorList>
    </citation>
    <scope>NUCLEOTIDE SEQUENCE [LARGE SCALE GENOMIC DNA]</scope>
    <source>
        <strain evidence="10 11">KCTC 32238</strain>
    </source>
</reference>
<gene>
    <name evidence="10" type="ORF">KAK11_21260</name>
</gene>
<proteinExistence type="predicted"/>
<dbReference type="PANTHER" id="PTHR13504:SF34">
    <property type="entry name" value="PROTEIN ADENYLYLTRANSFERASE FICD"/>
    <property type="match status" value="1"/>
</dbReference>
<dbReference type="PROSITE" id="PS51459">
    <property type="entry name" value="FIDO"/>
    <property type="match status" value="1"/>
</dbReference>
<dbReference type="Gene3D" id="1.10.3290.10">
    <property type="entry name" value="Fido-like domain"/>
    <property type="match status" value="1"/>
</dbReference>
<keyword evidence="8" id="KW-0472">Membrane</keyword>
<organism evidence="10 11">
    <name type="scientific">Ideonella paludis</name>
    <dbReference type="NCBI Taxonomy" id="1233411"/>
    <lineage>
        <taxon>Bacteria</taxon>
        <taxon>Pseudomonadati</taxon>
        <taxon>Pseudomonadota</taxon>
        <taxon>Betaproteobacteria</taxon>
        <taxon>Burkholderiales</taxon>
        <taxon>Sphaerotilaceae</taxon>
        <taxon>Ideonella</taxon>
    </lineage>
</organism>
<dbReference type="Pfam" id="PF02661">
    <property type="entry name" value="Fic"/>
    <property type="match status" value="1"/>
</dbReference>
<evidence type="ECO:0000256" key="3">
    <source>
        <dbReference type="ARBA" id="ARBA00022737"/>
    </source>
</evidence>
<evidence type="ECO:0000256" key="8">
    <source>
        <dbReference type="ARBA" id="ARBA00023136"/>
    </source>
</evidence>
<keyword evidence="5" id="KW-0802">TPR repeat</keyword>
<evidence type="ECO:0000256" key="6">
    <source>
        <dbReference type="ARBA" id="ARBA00022840"/>
    </source>
</evidence>
<dbReference type="InterPro" id="IPR036388">
    <property type="entry name" value="WH-like_DNA-bd_sf"/>
</dbReference>
<accession>A0ABS5E374</accession>
<evidence type="ECO:0000256" key="5">
    <source>
        <dbReference type="ARBA" id="ARBA00022803"/>
    </source>
</evidence>
<protein>
    <submittedName>
        <fullName evidence="10">Fic family protein</fullName>
    </submittedName>
</protein>
<keyword evidence="7" id="KW-1133">Transmembrane helix</keyword>
<name>A0ABS5E374_9BURK</name>
<evidence type="ECO:0000313" key="10">
    <source>
        <dbReference type="EMBL" id="MBQ0937865.1"/>
    </source>
</evidence>
<evidence type="ECO:0000259" key="9">
    <source>
        <dbReference type="PROSITE" id="PS51459"/>
    </source>
</evidence>
<dbReference type="SUPFAM" id="SSF140931">
    <property type="entry name" value="Fic-like"/>
    <property type="match status" value="1"/>
</dbReference>
<dbReference type="EMBL" id="JAGQDG010000011">
    <property type="protein sequence ID" value="MBQ0937865.1"/>
    <property type="molecule type" value="Genomic_DNA"/>
</dbReference>